<comment type="caution">
    <text evidence="1">The sequence shown here is derived from an EMBL/GenBank/DDBJ whole genome shotgun (WGS) entry which is preliminary data.</text>
</comment>
<dbReference type="EMBL" id="QLNP01000067">
    <property type="protein sequence ID" value="RAM37715.1"/>
    <property type="molecule type" value="Genomic_DNA"/>
</dbReference>
<protein>
    <submittedName>
        <fullName evidence="1">Uncharacterized protein</fullName>
    </submittedName>
</protein>
<organism evidence="1 2">
    <name type="scientific">Arthrobacter globiformis</name>
    <dbReference type="NCBI Taxonomy" id="1665"/>
    <lineage>
        <taxon>Bacteria</taxon>
        <taxon>Bacillati</taxon>
        <taxon>Actinomycetota</taxon>
        <taxon>Actinomycetes</taxon>
        <taxon>Micrococcales</taxon>
        <taxon>Micrococcaceae</taxon>
        <taxon>Arthrobacter</taxon>
    </lineage>
</organism>
<gene>
    <name evidence="1" type="ORF">DBZ45_08935</name>
</gene>
<proteinExistence type="predicted"/>
<evidence type="ECO:0000313" key="1">
    <source>
        <dbReference type="EMBL" id="RAM37715.1"/>
    </source>
</evidence>
<name>A0A328HJU2_ARTGO</name>
<dbReference type="Proteomes" id="UP000249166">
    <property type="component" value="Unassembled WGS sequence"/>
</dbReference>
<accession>A0A328HJU2</accession>
<sequence>MMAAIAFLLAAPIVGAIWLARVRRRRSWTAAARERWKYFDEAKRLHGTTAEVTVLSVDALEPTGSWITIKWNRFDHVQPAWLESLHEPIWPGSVLLISPDPAQVMPGLPWPATYYLPASDCLAWAPAAANA</sequence>
<dbReference type="AlphaFoldDB" id="A0A328HJU2"/>
<reference evidence="1 2" key="1">
    <citation type="submission" date="2018-04" db="EMBL/GenBank/DDBJ databases">
        <title>Bacteria isolated from cave deposits of Manipur.</title>
        <authorList>
            <person name="Sahoo D."/>
            <person name="Sarangthem I."/>
            <person name="Nandeibam J."/>
        </authorList>
    </citation>
    <scope>NUCLEOTIDE SEQUENCE [LARGE SCALE GENOMIC DNA]</scope>
    <source>
        <strain evidence="2">mrc11</strain>
    </source>
</reference>
<evidence type="ECO:0000313" key="2">
    <source>
        <dbReference type="Proteomes" id="UP000249166"/>
    </source>
</evidence>